<dbReference type="InterPro" id="IPR036259">
    <property type="entry name" value="MFS_trans_sf"/>
</dbReference>
<evidence type="ECO:0000256" key="1">
    <source>
        <dbReference type="ARBA" id="ARBA00022527"/>
    </source>
</evidence>
<evidence type="ECO:0000256" key="7">
    <source>
        <dbReference type="SAM" id="Phobius"/>
    </source>
</evidence>
<evidence type="ECO:0000313" key="10">
    <source>
        <dbReference type="Proteomes" id="UP001642464"/>
    </source>
</evidence>
<dbReference type="PROSITE" id="PS00108">
    <property type="entry name" value="PROTEIN_KINASE_ST"/>
    <property type="match status" value="1"/>
</dbReference>
<dbReference type="PROSITE" id="PS50011">
    <property type="entry name" value="PROTEIN_KINASE_DOM"/>
    <property type="match status" value="1"/>
</dbReference>
<dbReference type="EMBL" id="CAXAMM010037779">
    <property type="protein sequence ID" value="CAK9077565.1"/>
    <property type="molecule type" value="Genomic_DNA"/>
</dbReference>
<dbReference type="InterPro" id="IPR008271">
    <property type="entry name" value="Ser/Thr_kinase_AS"/>
</dbReference>
<comment type="caution">
    <text evidence="9">The sequence shown here is derived from an EMBL/GenBank/DDBJ whole genome shotgun (WGS) entry which is preliminary data.</text>
</comment>
<evidence type="ECO:0000256" key="6">
    <source>
        <dbReference type="PROSITE-ProRule" id="PRU10141"/>
    </source>
</evidence>
<feature type="transmembrane region" description="Helical" evidence="7">
    <location>
        <begin position="200"/>
        <end position="217"/>
    </location>
</feature>
<evidence type="ECO:0000256" key="4">
    <source>
        <dbReference type="ARBA" id="ARBA00022777"/>
    </source>
</evidence>
<dbReference type="Gene3D" id="1.20.1250.20">
    <property type="entry name" value="MFS general substrate transporter like domains"/>
    <property type="match status" value="1"/>
</dbReference>
<dbReference type="InterPro" id="IPR011009">
    <property type="entry name" value="Kinase-like_dom_sf"/>
</dbReference>
<evidence type="ECO:0000256" key="2">
    <source>
        <dbReference type="ARBA" id="ARBA00022679"/>
    </source>
</evidence>
<keyword evidence="5 6" id="KW-0067">ATP-binding</keyword>
<dbReference type="SUPFAM" id="SSF56112">
    <property type="entry name" value="Protein kinase-like (PK-like)"/>
    <property type="match status" value="1"/>
</dbReference>
<name>A0ABP0PNH7_9DINO</name>
<dbReference type="SMART" id="SM00220">
    <property type="entry name" value="S_TKc"/>
    <property type="match status" value="1"/>
</dbReference>
<dbReference type="SUPFAM" id="SSF103473">
    <property type="entry name" value="MFS general substrate transporter"/>
    <property type="match status" value="1"/>
</dbReference>
<feature type="transmembrane region" description="Helical" evidence="7">
    <location>
        <begin position="367"/>
        <end position="391"/>
    </location>
</feature>
<gene>
    <name evidence="9" type="ORF">SCF082_LOCUS37185</name>
</gene>
<evidence type="ECO:0000313" key="9">
    <source>
        <dbReference type="EMBL" id="CAK9077565.1"/>
    </source>
</evidence>
<dbReference type="PROSITE" id="PS00107">
    <property type="entry name" value="PROTEIN_KINASE_ATP"/>
    <property type="match status" value="1"/>
</dbReference>
<dbReference type="Proteomes" id="UP001642464">
    <property type="component" value="Unassembled WGS sequence"/>
</dbReference>
<feature type="transmembrane region" description="Helical" evidence="7">
    <location>
        <begin position="47"/>
        <end position="70"/>
    </location>
</feature>
<dbReference type="Pfam" id="PF00069">
    <property type="entry name" value="Pkinase"/>
    <property type="match status" value="1"/>
</dbReference>
<dbReference type="InterPro" id="IPR017441">
    <property type="entry name" value="Protein_kinase_ATP_BS"/>
</dbReference>
<dbReference type="Gene3D" id="3.30.200.20">
    <property type="entry name" value="Phosphorylase Kinase, domain 1"/>
    <property type="match status" value="1"/>
</dbReference>
<keyword evidence="7" id="KW-1133">Transmembrane helix</keyword>
<keyword evidence="3 6" id="KW-0547">Nucleotide-binding</keyword>
<feature type="binding site" evidence="6">
    <location>
        <position position="577"/>
    </location>
    <ligand>
        <name>ATP</name>
        <dbReference type="ChEBI" id="CHEBI:30616"/>
    </ligand>
</feature>
<feature type="transmembrane region" description="Helical" evidence="7">
    <location>
        <begin position="268"/>
        <end position="285"/>
    </location>
</feature>
<dbReference type="InterPro" id="IPR056555">
    <property type="entry name" value="NFD4_C"/>
</dbReference>
<keyword evidence="7" id="KW-0472">Membrane</keyword>
<dbReference type="Pfam" id="PF06813">
    <property type="entry name" value="Nodulin-like"/>
    <property type="match status" value="1"/>
</dbReference>
<accession>A0ABP0PNH7</accession>
<feature type="domain" description="Protein kinase" evidence="8">
    <location>
        <begin position="548"/>
        <end position="711"/>
    </location>
</feature>
<keyword evidence="10" id="KW-1185">Reference proteome</keyword>
<dbReference type="Gene3D" id="1.10.510.10">
    <property type="entry name" value="Transferase(Phosphotransferase) domain 1"/>
    <property type="match status" value="1"/>
</dbReference>
<keyword evidence="2" id="KW-0808">Transferase</keyword>
<dbReference type="InterPro" id="IPR050494">
    <property type="entry name" value="Ser_Thr_dual-spec_kinase"/>
</dbReference>
<evidence type="ECO:0000256" key="3">
    <source>
        <dbReference type="ARBA" id="ARBA00022741"/>
    </source>
</evidence>
<feature type="transmembrane region" description="Helical" evidence="7">
    <location>
        <begin position="292"/>
        <end position="313"/>
    </location>
</feature>
<dbReference type="InterPro" id="IPR000719">
    <property type="entry name" value="Prot_kinase_dom"/>
</dbReference>
<feature type="transmembrane region" description="Helical" evidence="7">
    <location>
        <begin position="237"/>
        <end position="256"/>
    </location>
</feature>
<dbReference type="Pfam" id="PF23262">
    <property type="entry name" value="NFD4_C"/>
    <property type="match status" value="1"/>
</dbReference>
<evidence type="ECO:0000256" key="5">
    <source>
        <dbReference type="ARBA" id="ARBA00022840"/>
    </source>
</evidence>
<proteinExistence type="predicted"/>
<dbReference type="PANTHER" id="PTHR24058">
    <property type="entry name" value="DUAL SPECIFICITY PROTEIN KINASE"/>
    <property type="match status" value="1"/>
</dbReference>
<feature type="transmembrane region" description="Helical" evidence="7">
    <location>
        <begin position="142"/>
        <end position="161"/>
    </location>
</feature>
<reference evidence="9 10" key="1">
    <citation type="submission" date="2024-02" db="EMBL/GenBank/DDBJ databases">
        <authorList>
            <person name="Chen Y."/>
            <person name="Shah S."/>
            <person name="Dougan E. K."/>
            <person name="Thang M."/>
            <person name="Chan C."/>
        </authorList>
    </citation>
    <scope>NUCLEOTIDE SEQUENCE [LARGE SCALE GENOMIC DNA]</scope>
</reference>
<protein>
    <submittedName>
        <fullName evidence="9">Serine/threonine-protein kinase ppk15</fullName>
    </submittedName>
</protein>
<evidence type="ECO:0000259" key="8">
    <source>
        <dbReference type="PROSITE" id="PS50011"/>
    </source>
</evidence>
<organism evidence="9 10">
    <name type="scientific">Durusdinium trenchii</name>
    <dbReference type="NCBI Taxonomy" id="1381693"/>
    <lineage>
        <taxon>Eukaryota</taxon>
        <taxon>Sar</taxon>
        <taxon>Alveolata</taxon>
        <taxon>Dinophyceae</taxon>
        <taxon>Suessiales</taxon>
        <taxon>Symbiodiniaceae</taxon>
        <taxon>Durusdinium</taxon>
    </lineage>
</organism>
<keyword evidence="1" id="KW-0723">Serine/threonine-protein kinase</keyword>
<dbReference type="InterPro" id="IPR010658">
    <property type="entry name" value="Nodulin-like"/>
</dbReference>
<feature type="transmembrane region" description="Helical" evidence="7">
    <location>
        <begin position="325"/>
        <end position="346"/>
    </location>
</feature>
<sequence>MKSAQGREVPFAAMILLFVMFGHSMSFCDNAGISTSVCNFPQHKGSAVGLMKAMEGLTAAVINTVFYSFCSDQQLNYFPLWIAAITLGTGLFAVPMIAKTNGPIEEDEARVSWKFSILMVALLVYTAFCAVVVYFKAYVLPVAVVAVLLPLGLFLLTASGAPSARAATGRPLLQEQPLHSREISERPNVSAWEMLLKLDFYLLFLAFVAIQGAGLCLSNNFSQIVKAVSKNPAASSVGYLTVFSIFNTCGRIFIGFGSESLKARVNRPWFLAISATLMTLAFLLLHLGEALLAVSAALVGFALGGSFALQAVLVEEVFGPKEMPIKYSYIFCAPFIGSMVMSDLLAGFLYDMEAQKQGRAICLGARCFGVTFTVTATCNFLAALAILTVALRASHTYAILNPVLQERGVVSTEAHVERILRYVRLWTVTHDRWIRLSRTWAHLSVPEAAQVRNDMEGHQFSAPNAGAGEKREDGSEFRHGNRMRSVTVNLVATYQVCCNDFGYSETHAPRRVLTKLSKGVYNSNYDNAEHDYICRVGDKIVNPDGHTYEILERLGHGTFGQVLKCHHSGSSSHVALKIIKNKPAYFHQALVEVRILQMLNQELDPDDDKRIVRMLDFFVYRKHLCIAFELLSVNLYEVLKQNSFRGVSMALIRVLTDQLLKAMRCLREASVIHCDLKPENVLLSRWGGPFGPGGLHGGSFKRRNSRILIRV</sequence>
<feature type="transmembrane region" description="Helical" evidence="7">
    <location>
        <begin position="9"/>
        <end position="27"/>
    </location>
</feature>
<dbReference type="GO" id="GO:0016301">
    <property type="term" value="F:kinase activity"/>
    <property type="evidence" value="ECO:0007669"/>
    <property type="project" value="UniProtKB-KW"/>
</dbReference>
<feature type="transmembrane region" description="Helical" evidence="7">
    <location>
        <begin position="77"/>
        <end position="97"/>
    </location>
</feature>
<keyword evidence="7" id="KW-0812">Transmembrane</keyword>
<feature type="transmembrane region" description="Helical" evidence="7">
    <location>
        <begin position="117"/>
        <end position="135"/>
    </location>
</feature>
<keyword evidence="4 9" id="KW-0418">Kinase</keyword>